<reference evidence="3 4" key="1">
    <citation type="submission" date="2020-05" db="EMBL/GenBank/DDBJ databases">
        <title>Draft genome sequence of Mycobacterium hippocampi DL, isolated from European seabass, Dicentrarchus labrax, reared in fish farms.</title>
        <authorList>
            <person name="Stathopoulou P."/>
            <person name="Asimakis E."/>
            <person name="Tzokas K."/>
            <person name="Batargias C."/>
            <person name="Tsiamis G."/>
        </authorList>
    </citation>
    <scope>NUCLEOTIDE SEQUENCE [LARGE SCALE GENOMIC DNA]</scope>
    <source>
        <strain evidence="3 4">DL</strain>
    </source>
</reference>
<dbReference type="AlphaFoldDB" id="A0A850PFU5"/>
<sequence length="428" mass="46243">MDSRREEVARICSEETVISEPELRFTGLDLSEDVASALLAVLPSMAERTVAAVTGEVPSYAGAFSGRMGANIENAVQMALGGFLRLAVRAQDSDATATLSPALDGAYELGRGEARQGRSMDALLSAYRVGARVAWRELSSTAVGAGVPADTVARFAELVFAFIDELSASSVAGHADQLATTGRVRERYLERLARQLLDGEPAEVLHDSADKADWHSPATLTAVVLAVSQTRGLAARFGASTLQLNEDLPGISPSESLAVLLVPDLDDRHRAQLRSALQGRRALVGPARPWMLVRSSYQRALRARELTVAGDATVEVIDTDDHLVELVLTADREAADDLRRHALAPLSGLRPNTAERLAETLRSWLLHRGQRELVAADLFVHPQTVRYRMTQLRELFGDRLNDPKTVMELTVALSVPNAKVQSTDGATD</sequence>
<dbReference type="PANTHER" id="PTHR33744:SF1">
    <property type="entry name" value="DNA-BINDING TRANSCRIPTIONAL ACTIVATOR ADER"/>
    <property type="match status" value="1"/>
</dbReference>
<evidence type="ECO:0000313" key="3">
    <source>
        <dbReference type="EMBL" id="NVN49128.1"/>
    </source>
</evidence>
<feature type="domain" description="PucR C-terminal helix-turn-helix" evidence="1">
    <location>
        <begin position="357"/>
        <end position="414"/>
    </location>
</feature>
<dbReference type="InterPro" id="IPR042070">
    <property type="entry name" value="PucR_C-HTH_sf"/>
</dbReference>
<keyword evidence="4" id="KW-1185">Reference proteome</keyword>
<dbReference type="InterPro" id="IPR051448">
    <property type="entry name" value="CdaR-like_regulators"/>
</dbReference>
<evidence type="ECO:0000259" key="2">
    <source>
        <dbReference type="Pfam" id="PF14361"/>
    </source>
</evidence>
<dbReference type="Gene3D" id="1.10.10.2840">
    <property type="entry name" value="PucR C-terminal helix-turn-helix domain"/>
    <property type="match status" value="1"/>
</dbReference>
<dbReference type="Proteomes" id="UP000570517">
    <property type="component" value="Unassembled WGS sequence"/>
</dbReference>
<organism evidence="3 4">
    <name type="scientific">Mycolicibacterium hippocampi</name>
    <dbReference type="NCBI Taxonomy" id="659824"/>
    <lineage>
        <taxon>Bacteria</taxon>
        <taxon>Bacillati</taxon>
        <taxon>Actinomycetota</taxon>
        <taxon>Actinomycetes</taxon>
        <taxon>Mycobacteriales</taxon>
        <taxon>Mycobacteriaceae</taxon>
        <taxon>Mycolicibacterium</taxon>
    </lineage>
</organism>
<dbReference type="Pfam" id="PF14361">
    <property type="entry name" value="RsbRD_N"/>
    <property type="match status" value="1"/>
</dbReference>
<dbReference type="Pfam" id="PF13556">
    <property type="entry name" value="HTH_30"/>
    <property type="match status" value="1"/>
</dbReference>
<evidence type="ECO:0000313" key="4">
    <source>
        <dbReference type="Proteomes" id="UP000570517"/>
    </source>
</evidence>
<evidence type="ECO:0000259" key="1">
    <source>
        <dbReference type="Pfam" id="PF13556"/>
    </source>
</evidence>
<dbReference type="InterPro" id="IPR025751">
    <property type="entry name" value="RsbRD_N_dom"/>
</dbReference>
<accession>A0A850PFU5</accession>
<dbReference type="EMBL" id="JABFYL010000011">
    <property type="protein sequence ID" value="NVN49128.1"/>
    <property type="molecule type" value="Genomic_DNA"/>
</dbReference>
<comment type="caution">
    <text evidence="3">The sequence shown here is derived from an EMBL/GenBank/DDBJ whole genome shotgun (WGS) entry which is preliminary data.</text>
</comment>
<gene>
    <name evidence="3" type="ORF">HLY00_3488</name>
</gene>
<feature type="domain" description="RsbT co-antagonist protein RsbRD N-terminal" evidence="2">
    <location>
        <begin position="43"/>
        <end position="187"/>
    </location>
</feature>
<protein>
    <submittedName>
        <fullName evidence="3">Transcriptional regulator, CdaR-family</fullName>
    </submittedName>
</protein>
<proteinExistence type="predicted"/>
<name>A0A850PFU5_9MYCO</name>
<dbReference type="PANTHER" id="PTHR33744">
    <property type="entry name" value="CARBOHYDRATE DIACID REGULATOR"/>
    <property type="match status" value="1"/>
</dbReference>
<dbReference type="InterPro" id="IPR025736">
    <property type="entry name" value="PucR_C-HTH_dom"/>
</dbReference>